<proteinExistence type="predicted"/>
<sequence length="658" mass="76202">MYITYCRNQKSVDVEDKTSYRLGVTGGEYRPTWLVRVSDWTKVPGKEAVDGYHTISYCWEQSGEVVRNETDNEYSLFDHGKHCIVEGYNLYQDDILPLGDFVGTEDDDQEDCKKDNRDENTEHNSEDDNEISDEDNGNGEKNDQDEQDEEYGLEDDCAVVEKEESNNYNEYVTWCEPKSESTSIRYVTYDQLLQQVCQDFQVEYVWYDKVCIDQADNQAKSHEIKQMHRIYRNACYTIVMVPEVRLYNPDDFEHEIFGCGNEAQDYVTDDVWNSCWFKRSWTLEEVMMARRILIVGTNTNMFQHSLHSNDVPTTIDVFSGTLLDFGGTEQNKGSVNQALAFAHFRTSTKPHDMIYALKNTLSDIFGDMEVSYSTDIKTVFNDFYRHVATDDLSILCFGSNRRLNGSIGSESTMDDYDLPSWTGVAGRHIDNRAITTPHPQLEYYIDETMLLHVTTKEYWKIFVTSYDRGCYSSSNSTGEENDFCLKEMDRILSARYDDKWTDMTTADKDTVLMEWFVNMNGGTSLHMTHYHPRRGDLLTDIRPLTLTEDCEECIIIPILLELQVALNEQAGDNESNFIIRGYEQRYCLPVLRKCTEGSGRYRAIGVYYVGDRDFGWQPSIGLNHFIGRDDINLDDPEEIISVLFENDCHDVSKEFIIE</sequence>
<dbReference type="InterPro" id="IPR010730">
    <property type="entry name" value="HET"/>
</dbReference>
<dbReference type="AlphaFoldDB" id="A0A8H7VGM6"/>
<feature type="domain" description="Heterokaryon incompatibility" evidence="2">
    <location>
        <begin position="189"/>
        <end position="285"/>
    </location>
</feature>
<dbReference type="EMBL" id="JAEPRB010000247">
    <property type="protein sequence ID" value="KAG2218182.1"/>
    <property type="molecule type" value="Genomic_DNA"/>
</dbReference>
<dbReference type="InterPro" id="IPR052895">
    <property type="entry name" value="HetReg/Transcr_Mod"/>
</dbReference>
<dbReference type="OrthoDB" id="20872at2759"/>
<organism evidence="3 4">
    <name type="scientific">Circinella minor</name>
    <dbReference type="NCBI Taxonomy" id="1195481"/>
    <lineage>
        <taxon>Eukaryota</taxon>
        <taxon>Fungi</taxon>
        <taxon>Fungi incertae sedis</taxon>
        <taxon>Mucoromycota</taxon>
        <taxon>Mucoromycotina</taxon>
        <taxon>Mucoromycetes</taxon>
        <taxon>Mucorales</taxon>
        <taxon>Lichtheimiaceae</taxon>
        <taxon>Circinella</taxon>
    </lineage>
</organism>
<name>A0A8H7VGM6_9FUNG</name>
<feature type="compositionally biased region" description="Acidic residues" evidence="1">
    <location>
        <begin position="127"/>
        <end position="137"/>
    </location>
</feature>
<dbReference type="PANTHER" id="PTHR24148:SF64">
    <property type="entry name" value="HETEROKARYON INCOMPATIBILITY DOMAIN-CONTAINING PROTEIN"/>
    <property type="match status" value="1"/>
</dbReference>
<protein>
    <recommendedName>
        <fullName evidence="2">Heterokaryon incompatibility domain-containing protein</fullName>
    </recommendedName>
</protein>
<evidence type="ECO:0000259" key="2">
    <source>
        <dbReference type="Pfam" id="PF06985"/>
    </source>
</evidence>
<evidence type="ECO:0000313" key="3">
    <source>
        <dbReference type="EMBL" id="KAG2218182.1"/>
    </source>
</evidence>
<dbReference type="Proteomes" id="UP000646827">
    <property type="component" value="Unassembled WGS sequence"/>
</dbReference>
<feature type="compositionally biased region" description="Basic and acidic residues" evidence="1">
    <location>
        <begin position="111"/>
        <end position="126"/>
    </location>
</feature>
<gene>
    <name evidence="3" type="ORF">INT45_003608</name>
</gene>
<reference evidence="3 4" key="1">
    <citation type="submission" date="2020-12" db="EMBL/GenBank/DDBJ databases">
        <title>Metabolic potential, ecology and presence of endohyphal bacteria is reflected in genomic diversity of Mucoromycotina.</title>
        <authorList>
            <person name="Muszewska A."/>
            <person name="Okrasinska A."/>
            <person name="Steczkiewicz K."/>
            <person name="Drgas O."/>
            <person name="Orlowska M."/>
            <person name="Perlinska-Lenart U."/>
            <person name="Aleksandrzak-Piekarczyk T."/>
            <person name="Szatraj K."/>
            <person name="Zielenkiewicz U."/>
            <person name="Pilsyk S."/>
            <person name="Malc E."/>
            <person name="Mieczkowski P."/>
            <person name="Kruszewska J.S."/>
            <person name="Biernat P."/>
            <person name="Pawlowska J."/>
        </authorList>
    </citation>
    <scope>NUCLEOTIDE SEQUENCE [LARGE SCALE GENOMIC DNA]</scope>
    <source>
        <strain evidence="3 4">CBS 142.35</strain>
    </source>
</reference>
<evidence type="ECO:0000313" key="4">
    <source>
        <dbReference type="Proteomes" id="UP000646827"/>
    </source>
</evidence>
<feature type="region of interest" description="Disordered" evidence="1">
    <location>
        <begin position="101"/>
        <end position="153"/>
    </location>
</feature>
<keyword evidence="4" id="KW-1185">Reference proteome</keyword>
<evidence type="ECO:0000256" key="1">
    <source>
        <dbReference type="SAM" id="MobiDB-lite"/>
    </source>
</evidence>
<dbReference type="Pfam" id="PF06985">
    <property type="entry name" value="HET"/>
    <property type="match status" value="1"/>
</dbReference>
<dbReference type="PANTHER" id="PTHR24148">
    <property type="entry name" value="ANKYRIN REPEAT DOMAIN-CONTAINING PROTEIN 39 HOMOLOG-RELATED"/>
    <property type="match status" value="1"/>
</dbReference>
<accession>A0A8H7VGM6</accession>
<comment type="caution">
    <text evidence="3">The sequence shown here is derived from an EMBL/GenBank/DDBJ whole genome shotgun (WGS) entry which is preliminary data.</text>
</comment>